<dbReference type="SUPFAM" id="SSF52949">
    <property type="entry name" value="Macro domain-like"/>
    <property type="match status" value="1"/>
</dbReference>
<reference evidence="3" key="1">
    <citation type="journal article" date="2019" name="Philos. Trans. R. Soc. Lond., B, Biol. Sci.">
        <title>Targeted metagenomic recovery of four divergent viruses reveals shared and distinctive characteristics of giant viruses of marine eukaryotes.</title>
        <authorList>
            <person name="Needham D.M."/>
            <person name="Poirier C."/>
            <person name="Hehenberger E."/>
            <person name="Jimenez V."/>
            <person name="Swalwell J.E."/>
            <person name="Santoro A.E."/>
            <person name="Worden A.Z."/>
        </authorList>
    </citation>
    <scope>NUCLEOTIDE SEQUENCE</scope>
    <source>
        <strain evidence="3">OPacV-421</strain>
    </source>
</reference>
<name>A0A5J6VM72_9VIRU</name>
<dbReference type="Gene3D" id="3.40.220.10">
    <property type="entry name" value="Leucine Aminopeptidase, subunit E, domain 1"/>
    <property type="match status" value="1"/>
</dbReference>
<dbReference type="InterPro" id="IPR002589">
    <property type="entry name" value="Macro_dom"/>
</dbReference>
<protein>
    <recommendedName>
        <fullName evidence="2">Macro domain-containing protein</fullName>
    </recommendedName>
</protein>
<feature type="compositionally biased region" description="Basic residues" evidence="1">
    <location>
        <begin position="1"/>
        <end position="62"/>
    </location>
</feature>
<dbReference type="PROSITE" id="PS51154">
    <property type="entry name" value="MACRO"/>
    <property type="match status" value="1"/>
</dbReference>
<feature type="compositionally biased region" description="Low complexity" evidence="1">
    <location>
        <begin position="95"/>
        <end position="107"/>
    </location>
</feature>
<accession>A0A5J6VM72</accession>
<feature type="region of interest" description="Disordered" evidence="1">
    <location>
        <begin position="1"/>
        <end position="120"/>
    </location>
</feature>
<evidence type="ECO:0000259" key="2">
    <source>
        <dbReference type="PROSITE" id="PS51154"/>
    </source>
</evidence>
<feature type="domain" description="Macro" evidence="2">
    <location>
        <begin position="144"/>
        <end position="365"/>
    </location>
</feature>
<dbReference type="InterPro" id="IPR043472">
    <property type="entry name" value="Macro_dom-like"/>
</dbReference>
<evidence type="ECO:0000256" key="1">
    <source>
        <dbReference type="SAM" id="MobiDB-lite"/>
    </source>
</evidence>
<proteinExistence type="predicted"/>
<sequence length="365" mass="40405">MGKTFRRRRISKNRRYKTRGKRLYGGRIRKRRTKNLFSKRVKTNYLSKKRKLKRRKSRKTKKMYGGMQQGDEPPVSTRGTGSLLVDDSKREGEAVEAAAPAEDQPPASTSSVAVAEDQPPASKRALHARGFLGELEDDAIEFVKNKVELKGYGVLGAGVKDGKIQQIGETPGEDEVFVDPAGLHRIHDFHNVGRVRAGGAAAAIYKYIGLWNQPSFPSAVKDALYVGCPIGSTKLQTYDTPTDGKRSVIHVIGPDFRPIRHEAVRPGSCSQEKAEEYLATTYRNVLVEFVDSGRAALRLLPISSSIFGGNFVPQGKMPEITIKSLAAAYQMLNAGFKESLATKKVEMCIFEVEDMAVYQAQIDKL</sequence>
<evidence type="ECO:0000313" key="3">
    <source>
        <dbReference type="EMBL" id="QFG75103.1"/>
    </source>
</evidence>
<organism evidence="3">
    <name type="scientific">Megaviridae environmental sample</name>
    <dbReference type="NCBI Taxonomy" id="1737588"/>
    <lineage>
        <taxon>Viruses</taxon>
        <taxon>Varidnaviria</taxon>
        <taxon>Bamfordvirae</taxon>
        <taxon>Nucleocytoviricota</taxon>
        <taxon>Megaviricetes</taxon>
        <taxon>Imitervirales</taxon>
        <taxon>Mimiviridae</taxon>
        <taxon>environmental samples</taxon>
    </lineage>
</organism>
<dbReference type="EMBL" id="MN448299">
    <property type="protein sequence ID" value="QFG75103.1"/>
    <property type="molecule type" value="Genomic_DNA"/>
</dbReference>